<feature type="signal peptide" evidence="1">
    <location>
        <begin position="1"/>
        <end position="25"/>
    </location>
</feature>
<name>A0A7W3MUZ1_9ACTN</name>
<comment type="caution">
    <text evidence="2">The sequence shown here is derived from an EMBL/GenBank/DDBJ whole genome shotgun (WGS) entry which is preliminary data.</text>
</comment>
<dbReference type="EMBL" id="JACJII010000001">
    <property type="protein sequence ID" value="MBA9002349.1"/>
    <property type="molecule type" value="Genomic_DNA"/>
</dbReference>
<evidence type="ECO:0000313" key="2">
    <source>
        <dbReference type="EMBL" id="MBA9002349.1"/>
    </source>
</evidence>
<feature type="chain" id="PRO_5031549622" evidence="1">
    <location>
        <begin position="26"/>
        <end position="70"/>
    </location>
</feature>
<sequence length="70" mass="7498">MTTFQRAIVLLAGPLALTSALTASAATASAASEKDFAPDRFCYTAILPFPAAEPPETNFLYCYDFGSSWE</sequence>
<reference evidence="2 3" key="1">
    <citation type="submission" date="2020-08" db="EMBL/GenBank/DDBJ databases">
        <title>Sequencing the genomes of 1000 actinobacteria strains.</title>
        <authorList>
            <person name="Klenk H.-P."/>
        </authorList>
    </citation>
    <scope>NUCLEOTIDE SEQUENCE [LARGE SCALE GENOMIC DNA]</scope>
    <source>
        <strain evidence="2 3">DSM 45823</strain>
    </source>
</reference>
<gene>
    <name evidence="2" type="ORF">HNR21_001231</name>
</gene>
<evidence type="ECO:0000313" key="3">
    <source>
        <dbReference type="Proteomes" id="UP000539313"/>
    </source>
</evidence>
<keyword evidence="3" id="KW-1185">Reference proteome</keyword>
<proteinExistence type="predicted"/>
<dbReference type="AlphaFoldDB" id="A0A7W3MUZ1"/>
<protein>
    <submittedName>
        <fullName evidence="2">Uncharacterized protein</fullName>
    </submittedName>
</protein>
<keyword evidence="1" id="KW-0732">Signal</keyword>
<dbReference type="Proteomes" id="UP000539313">
    <property type="component" value="Unassembled WGS sequence"/>
</dbReference>
<evidence type="ECO:0000256" key="1">
    <source>
        <dbReference type="SAM" id="SignalP"/>
    </source>
</evidence>
<accession>A0A7W3MUZ1</accession>
<organism evidence="2 3">
    <name type="scientific">Thermomonospora cellulosilytica</name>
    <dbReference type="NCBI Taxonomy" id="1411118"/>
    <lineage>
        <taxon>Bacteria</taxon>
        <taxon>Bacillati</taxon>
        <taxon>Actinomycetota</taxon>
        <taxon>Actinomycetes</taxon>
        <taxon>Streptosporangiales</taxon>
        <taxon>Thermomonosporaceae</taxon>
        <taxon>Thermomonospora</taxon>
    </lineage>
</organism>
<dbReference type="RefSeq" id="WP_182704407.1">
    <property type="nucleotide sequence ID" value="NZ_JACJII010000001.1"/>
</dbReference>